<dbReference type="PANTHER" id="PTHR31816">
    <property type="entry name" value="MICOS COMPLEX SUBUNIT MIC13"/>
    <property type="match status" value="1"/>
</dbReference>
<keyword evidence="7 9" id="KW-0496">Mitochondrion</keyword>
<proteinExistence type="inferred from homology"/>
<protein>
    <recommendedName>
        <fullName evidence="3 9">MICOS complex subunit MIC13</fullName>
    </recommendedName>
</protein>
<accession>I3M152</accession>
<evidence type="ECO:0000256" key="2">
    <source>
        <dbReference type="ARBA" id="ARBA00006771"/>
    </source>
</evidence>
<evidence type="ECO:0000256" key="8">
    <source>
        <dbReference type="ARBA" id="ARBA00023136"/>
    </source>
</evidence>
<dbReference type="InterPro" id="IPR026769">
    <property type="entry name" value="Mic13"/>
</dbReference>
<evidence type="ECO:0000256" key="7">
    <source>
        <dbReference type="ARBA" id="ARBA00023128"/>
    </source>
</evidence>
<keyword evidence="5 9" id="KW-0999">Mitochondrion inner membrane</keyword>
<keyword evidence="11" id="KW-1185">Reference proteome</keyword>
<organism evidence="10 11">
    <name type="scientific">Ictidomys tridecemlineatus</name>
    <name type="common">Thirteen-lined ground squirrel</name>
    <name type="synonym">Spermophilus tridecemlineatus</name>
    <dbReference type="NCBI Taxonomy" id="43179"/>
    <lineage>
        <taxon>Eukaryota</taxon>
        <taxon>Metazoa</taxon>
        <taxon>Chordata</taxon>
        <taxon>Craniata</taxon>
        <taxon>Vertebrata</taxon>
        <taxon>Euteleostomi</taxon>
        <taxon>Mammalia</taxon>
        <taxon>Eutheria</taxon>
        <taxon>Euarchontoglires</taxon>
        <taxon>Glires</taxon>
        <taxon>Rodentia</taxon>
        <taxon>Sciuromorpha</taxon>
        <taxon>Sciuridae</taxon>
        <taxon>Xerinae</taxon>
        <taxon>Marmotini</taxon>
        <taxon>Ictidomys</taxon>
    </lineage>
</organism>
<dbReference type="GO" id="GO:0044284">
    <property type="term" value="C:mitochondrial crista junction"/>
    <property type="evidence" value="ECO:0007669"/>
    <property type="project" value="Ensembl"/>
</dbReference>
<dbReference type="Pfam" id="PF15884">
    <property type="entry name" value="QIL1"/>
    <property type="match status" value="1"/>
</dbReference>
<dbReference type="FunCoup" id="I3M152">
    <property type="interactions" value="707"/>
</dbReference>
<keyword evidence="4" id="KW-0812">Transmembrane</keyword>
<dbReference type="InParanoid" id="I3M152"/>
<dbReference type="PANTHER" id="PTHR31816:SF3">
    <property type="entry name" value="MICOS COMPLEX SUBUNIT MIC13"/>
    <property type="match status" value="1"/>
</dbReference>
<dbReference type="eggNOG" id="ENOG502S4BC">
    <property type="taxonomic scope" value="Eukaryota"/>
</dbReference>
<comment type="subcellular location">
    <subcellularLocation>
        <location evidence="1 9">Mitochondrion inner membrane</location>
        <topology evidence="1 9">Single-pass membrane protein</topology>
    </subcellularLocation>
</comment>
<comment type="function">
    <text evidence="9">Component of the MICOS complex, a large protein complex of the mitochondrial inner membrane that plays crucial roles in the maintenance of crista junctions, inner membrane architecture, and formation of contact sites to the outer membrane.</text>
</comment>
<comment type="similarity">
    <text evidence="2 9">Belongs to the MICOS complex subunit Mic13 family.</text>
</comment>
<evidence type="ECO:0000256" key="4">
    <source>
        <dbReference type="ARBA" id="ARBA00022692"/>
    </source>
</evidence>
<comment type="subunit">
    <text evidence="9">Component of the mitochondrial contact site and cristae organizing system (MICOS) complex.</text>
</comment>
<evidence type="ECO:0000256" key="5">
    <source>
        <dbReference type="ARBA" id="ARBA00022792"/>
    </source>
</evidence>
<reference evidence="11" key="1">
    <citation type="submission" date="2011-11" db="EMBL/GenBank/DDBJ databases">
        <title>The Draft Genome of Spermophilus tridecemlineatus.</title>
        <authorList>
            <consortium name="The Broad Institute Genome Assembly &amp; Analysis Group"/>
            <consortium name="Computational R&amp;D Group"/>
            <consortium name="and Sequencing Platform"/>
            <person name="Di Palma F."/>
            <person name="Alfoldi J."/>
            <person name="Johnson J."/>
            <person name="Berlin A."/>
            <person name="Gnerre S."/>
            <person name="Jaffe D."/>
            <person name="MacCallum I."/>
            <person name="Young S."/>
            <person name="Walker B.J."/>
            <person name="Lindblad-Toh K."/>
        </authorList>
    </citation>
    <scope>NUCLEOTIDE SEQUENCE [LARGE SCALE GENOMIC DNA]</scope>
</reference>
<dbReference type="STRING" id="43179.ENSSTOP00000002509"/>
<reference evidence="10" key="2">
    <citation type="submission" date="2025-08" db="UniProtKB">
        <authorList>
            <consortium name="Ensembl"/>
        </authorList>
    </citation>
    <scope>IDENTIFICATION</scope>
</reference>
<evidence type="ECO:0000256" key="1">
    <source>
        <dbReference type="ARBA" id="ARBA00004434"/>
    </source>
</evidence>
<gene>
    <name evidence="10" type="primary">MICOS13</name>
</gene>
<evidence type="ECO:0000256" key="6">
    <source>
        <dbReference type="ARBA" id="ARBA00022989"/>
    </source>
</evidence>
<keyword evidence="6" id="KW-1133">Transmembrane helix</keyword>
<dbReference type="Ensembl" id="ENSSTOT00000002804.3">
    <property type="protein sequence ID" value="ENSSTOP00000002509.3"/>
    <property type="gene ID" value="ENSSTOG00000002814.3"/>
</dbReference>
<dbReference type="Proteomes" id="UP000005215">
    <property type="component" value="Unassembled WGS sequence"/>
</dbReference>
<evidence type="ECO:0000313" key="10">
    <source>
        <dbReference type="Ensembl" id="ENSSTOP00000002509.3"/>
    </source>
</evidence>
<evidence type="ECO:0000313" key="11">
    <source>
        <dbReference type="Proteomes" id="UP000005215"/>
    </source>
</evidence>
<dbReference type="GeneTree" id="ENSGT00390000002629"/>
<dbReference type="HOGENOM" id="CLU_152642_0_0_1"/>
<dbReference type="GO" id="GO:0042407">
    <property type="term" value="P:cristae formation"/>
    <property type="evidence" value="ECO:0007669"/>
    <property type="project" value="Ensembl"/>
</dbReference>
<dbReference type="EMBL" id="AGTP01068914">
    <property type="status" value="NOT_ANNOTATED_CDS"/>
    <property type="molecule type" value="Genomic_DNA"/>
</dbReference>
<sequence>MVSRVWSVMRFLIKGSVAGGATYLVYDQDLLGSSDKSEAALRKAKEVVPPAVHQFSQYVSRQTGLQIPQLPAPPKINFPIRESWNSGRPCASAECGPRHPTMAPLLASWPFFPVIPPPVSHGSKRGEGVEILGKWRG</sequence>
<dbReference type="GO" id="GO:0061617">
    <property type="term" value="C:MICOS complex"/>
    <property type="evidence" value="ECO:0007669"/>
    <property type="project" value="UniProtKB-UniRule"/>
</dbReference>
<evidence type="ECO:0000256" key="3">
    <source>
        <dbReference type="ARBA" id="ARBA00018172"/>
    </source>
</evidence>
<evidence type="ECO:0000256" key="9">
    <source>
        <dbReference type="RuleBase" id="RU363009"/>
    </source>
</evidence>
<dbReference type="GO" id="GO:0005654">
    <property type="term" value="C:nucleoplasm"/>
    <property type="evidence" value="ECO:0007669"/>
    <property type="project" value="Ensembl"/>
</dbReference>
<name>I3M152_ICTTR</name>
<keyword evidence="8" id="KW-0472">Membrane</keyword>
<reference evidence="10" key="3">
    <citation type="submission" date="2025-09" db="UniProtKB">
        <authorList>
            <consortium name="Ensembl"/>
        </authorList>
    </citation>
    <scope>IDENTIFICATION</scope>
</reference>
<dbReference type="AlphaFoldDB" id="I3M152"/>